<feature type="transmembrane region" description="Helical" evidence="1">
    <location>
        <begin position="16"/>
        <end position="35"/>
    </location>
</feature>
<dbReference type="Gene3D" id="3.30.450.20">
    <property type="entry name" value="PAS domain"/>
    <property type="match status" value="2"/>
</dbReference>
<keyword evidence="1" id="KW-1133">Transmembrane helix</keyword>
<dbReference type="SMART" id="SM00267">
    <property type="entry name" value="GGDEF"/>
    <property type="match status" value="1"/>
</dbReference>
<dbReference type="Pfam" id="PF13426">
    <property type="entry name" value="PAS_9"/>
    <property type="match status" value="1"/>
</dbReference>
<dbReference type="InterPro" id="IPR013655">
    <property type="entry name" value="PAS_fold_3"/>
</dbReference>
<evidence type="ECO:0000313" key="6">
    <source>
        <dbReference type="Proteomes" id="UP001430193"/>
    </source>
</evidence>
<dbReference type="PROSITE" id="PS50883">
    <property type="entry name" value="EAL"/>
    <property type="match status" value="1"/>
</dbReference>
<dbReference type="InterPro" id="IPR029787">
    <property type="entry name" value="Nucleotide_cyclase"/>
</dbReference>
<dbReference type="SMART" id="SM00052">
    <property type="entry name" value="EAL"/>
    <property type="match status" value="1"/>
</dbReference>
<feature type="transmembrane region" description="Helical" evidence="1">
    <location>
        <begin position="270"/>
        <end position="292"/>
    </location>
</feature>
<evidence type="ECO:0000259" key="3">
    <source>
        <dbReference type="PROSITE" id="PS50113"/>
    </source>
</evidence>
<keyword evidence="1" id="KW-0472">Membrane</keyword>
<dbReference type="InterPro" id="IPR000160">
    <property type="entry name" value="GGDEF_dom"/>
</dbReference>
<dbReference type="InterPro" id="IPR000014">
    <property type="entry name" value="PAS"/>
</dbReference>
<dbReference type="Gene3D" id="3.20.20.450">
    <property type="entry name" value="EAL domain"/>
    <property type="match status" value="1"/>
</dbReference>
<evidence type="ECO:0000259" key="4">
    <source>
        <dbReference type="PROSITE" id="PS50883"/>
    </source>
</evidence>
<dbReference type="CDD" id="cd01948">
    <property type="entry name" value="EAL"/>
    <property type="match status" value="1"/>
</dbReference>
<dbReference type="Proteomes" id="UP001430193">
    <property type="component" value="Unassembled WGS sequence"/>
</dbReference>
<accession>A0ABS2KCI6</accession>
<keyword evidence="6" id="KW-1185">Reference proteome</keyword>
<dbReference type="EMBL" id="JADIKF010000036">
    <property type="protein sequence ID" value="MBM7128886.1"/>
    <property type="molecule type" value="Genomic_DNA"/>
</dbReference>
<dbReference type="SUPFAM" id="SSF55073">
    <property type="entry name" value="Nucleotide cyclase"/>
    <property type="match status" value="1"/>
</dbReference>
<dbReference type="InterPro" id="IPR035919">
    <property type="entry name" value="EAL_sf"/>
</dbReference>
<feature type="domain" description="PAC" evidence="3">
    <location>
        <begin position="381"/>
        <end position="432"/>
    </location>
</feature>
<dbReference type="RefSeq" id="WP_204630511.1">
    <property type="nucleotide sequence ID" value="NZ_BSOC01000007.1"/>
</dbReference>
<organism evidence="5 6">
    <name type="scientific">Dyella mobilis</name>
    <dbReference type="NCBI Taxonomy" id="1849582"/>
    <lineage>
        <taxon>Bacteria</taxon>
        <taxon>Pseudomonadati</taxon>
        <taxon>Pseudomonadota</taxon>
        <taxon>Gammaproteobacteria</taxon>
        <taxon>Lysobacterales</taxon>
        <taxon>Rhodanobacteraceae</taxon>
        <taxon>Dyella</taxon>
    </lineage>
</organism>
<dbReference type="SMART" id="SM00091">
    <property type="entry name" value="PAS"/>
    <property type="match status" value="1"/>
</dbReference>
<dbReference type="Gene3D" id="3.30.70.270">
    <property type="match status" value="1"/>
</dbReference>
<dbReference type="PANTHER" id="PTHR44757:SF2">
    <property type="entry name" value="BIOFILM ARCHITECTURE MAINTENANCE PROTEIN MBAA"/>
    <property type="match status" value="1"/>
</dbReference>
<proteinExistence type="predicted"/>
<dbReference type="PROSITE" id="PS50112">
    <property type="entry name" value="PAS"/>
    <property type="match status" value="1"/>
</dbReference>
<feature type="domain" description="EAL" evidence="4">
    <location>
        <begin position="722"/>
        <end position="975"/>
    </location>
</feature>
<dbReference type="PROSITE" id="PS50113">
    <property type="entry name" value="PAC"/>
    <property type="match status" value="1"/>
</dbReference>
<feature type="domain" description="PAS" evidence="2">
    <location>
        <begin position="433"/>
        <end position="488"/>
    </location>
</feature>
<comment type="caution">
    <text evidence="5">The sequence shown here is derived from an EMBL/GenBank/DDBJ whole genome shotgun (WGS) entry which is preliminary data.</text>
</comment>
<dbReference type="SMART" id="SM00086">
    <property type="entry name" value="PAC"/>
    <property type="match status" value="2"/>
</dbReference>
<dbReference type="InterPro" id="IPR043128">
    <property type="entry name" value="Rev_trsase/Diguanyl_cyclase"/>
</dbReference>
<dbReference type="SUPFAM" id="SSF141868">
    <property type="entry name" value="EAL domain-like"/>
    <property type="match status" value="1"/>
</dbReference>
<evidence type="ECO:0000256" key="1">
    <source>
        <dbReference type="SAM" id="Phobius"/>
    </source>
</evidence>
<dbReference type="InterPro" id="IPR001633">
    <property type="entry name" value="EAL_dom"/>
</dbReference>
<dbReference type="SUPFAM" id="SSF55785">
    <property type="entry name" value="PYP-like sensor domain (PAS domain)"/>
    <property type="match status" value="2"/>
</dbReference>
<dbReference type="Pfam" id="PF00990">
    <property type="entry name" value="GGDEF"/>
    <property type="match status" value="1"/>
</dbReference>
<keyword evidence="1" id="KW-0812">Transmembrane</keyword>
<dbReference type="PANTHER" id="PTHR44757">
    <property type="entry name" value="DIGUANYLATE CYCLASE DGCP"/>
    <property type="match status" value="1"/>
</dbReference>
<dbReference type="InterPro" id="IPR052155">
    <property type="entry name" value="Biofilm_reg_signaling"/>
</dbReference>
<protein>
    <submittedName>
        <fullName evidence="5">EAL domain-containing protein</fullName>
    </submittedName>
</protein>
<evidence type="ECO:0000259" key="2">
    <source>
        <dbReference type="PROSITE" id="PS50112"/>
    </source>
</evidence>
<dbReference type="Pfam" id="PF08447">
    <property type="entry name" value="PAS_3"/>
    <property type="match status" value="1"/>
</dbReference>
<sequence>MTTVSAPPKVPSQSTLFVFGSITAVLLLIILLNGLRSDLRSQLNESSHRSSEVALNVAQAIRVPLRTSANAITFVAEESNRLQRTAPQQSDALLQGLIAEILRRQPQILGIAFVDTAAPKGDATTTVPARAALATCHTDAPVPGEAPCFGPLTDTPRGPTLSVVAPLAAHQWVVGDVQANALKRTAENIPHINDIFFKVVDVAGQTIVQGGNEAAAPAPGDSSPPWWVGSFFGLHDVAPLWAQAQTEPYPFRVIAGINYQRALAPWHRQVATAIAFYLLYLFAFVSLQSVMYRATRMQRYYIQSLQAKTHDLHVAQRVGRTAIWTLHDGHFQCTDEAGEIFGFADGRSNASVPEFLSLIVPKDREHLIEQVKIAWRNDAPLRAEFHIKRPDGNLRRLSAGGQLVVDQAGVKRMTGTVVDVTEQWEAHQQQAESEQRFRSLFDHNPLPFWVFDVATLNFLEVNAAAQKAYDYTREEFLGMTILDIRDPEWHPDLVTHLSTSSEARKAPREWVHRTKSGQAIDVRIHAANIVFNGRPARLVLAEDITAHLAGEREMAYQALHDVTTRLPNQHALFHRLDDLIAGGSNFDIAYMQLIGLDAIADTFGIDVPTGILQGVAERLIQYAGNGAFLATVTNEAFALVAPAGQLTPVKLHEIVQAITEPLHYEETQHQIDVVIGVANHPRDSAQSDVLLGHAALASHAHIRSGQPIHYFTASLAQQSREKLHLSARLRRAVKRHEFELHFQPVTNYPDRQLVGLEALIRWPQDDGTIILPSTFIPMCEESGLIVPLGRWVLNQAAKASLQLKEAGFDVLPIGVNISPAELRSDLVANLRAIRQAYSLAERAIHIELTESSLIEHKDKAIGIMKQLKADGVAVALDDFGTGFSSLSYLRDLPIDMLKIDQAFIRNVDWDARSSTICEAIIALGKSLKIQVIAEGIERSSQYRWLYKHGCDAAQGFYLGKPERLTEFMAQWHSAKAKAR</sequence>
<dbReference type="NCBIfam" id="TIGR00229">
    <property type="entry name" value="sensory_box"/>
    <property type="match status" value="1"/>
</dbReference>
<name>A0ABS2KCI6_9GAMM</name>
<dbReference type="CDD" id="cd00130">
    <property type="entry name" value="PAS"/>
    <property type="match status" value="1"/>
</dbReference>
<dbReference type="InterPro" id="IPR035965">
    <property type="entry name" value="PAS-like_dom_sf"/>
</dbReference>
<dbReference type="Pfam" id="PF00563">
    <property type="entry name" value="EAL"/>
    <property type="match status" value="1"/>
</dbReference>
<dbReference type="InterPro" id="IPR001610">
    <property type="entry name" value="PAC"/>
</dbReference>
<reference evidence="5" key="1">
    <citation type="submission" date="2020-10" db="EMBL/GenBank/DDBJ databases">
        <title>Phylogeny of dyella-like bacteria.</title>
        <authorList>
            <person name="Fu J."/>
        </authorList>
    </citation>
    <scope>NUCLEOTIDE SEQUENCE</scope>
    <source>
        <strain evidence="5">DHON07</strain>
    </source>
</reference>
<evidence type="ECO:0000313" key="5">
    <source>
        <dbReference type="EMBL" id="MBM7128886.1"/>
    </source>
</evidence>
<gene>
    <name evidence="5" type="ORF">ISS99_05060</name>
</gene>
<dbReference type="InterPro" id="IPR000700">
    <property type="entry name" value="PAS-assoc_C"/>
</dbReference>